<feature type="region of interest" description="Disordered" evidence="2">
    <location>
        <begin position="384"/>
        <end position="416"/>
    </location>
</feature>
<evidence type="ECO:0000313" key="4">
    <source>
        <dbReference type="Proteomes" id="UP000549394"/>
    </source>
</evidence>
<dbReference type="PANTHER" id="PTHR21974">
    <property type="entry name" value="RE15880P"/>
    <property type="match status" value="1"/>
</dbReference>
<sequence length="482" mass="56464">MQIKPVAINRNILERYAALDKECTKLEARNVLKSYQEKNSEYQRKQEEIKALRAEYDKSIRNTRYNCEYLYDRAKEKADVEKMQNPSVRSFFQNQDHFENQLSKEEGEYLEALNKQEIARKDLNNANKQQEIIEEELSEIKVEAERLQLIYTEMDELLAGIFNGKYGSDREYELETQVDLAMEQKQRISIALYKWKNARELLKHAVPQLGHAVSRWQQLYNLPHNVKFNMVTEVRNHVIAANQNITNARNYLQTIKFPYCTEKEMSELTGVANNVYYDAYNPQRHLAALQCYSNTHNKAAALLQWFNHVIDNIICKDLTRQTEYFNDRQRALRKERIFLIKLKVKEVAGEDVDDDFDFDDDDFIDEDKKEINAHSAEADNVSVVDLPGGTIDADNLAPSVDDKSNDPKEMSTKDLAPAPNMELLFGDVERLKEQHEREMKELQQAQDINKARMQSGLEEKLRARRSRRTRQEQHESQAEALK</sequence>
<name>A0A7I8WAH9_9ANNE</name>
<dbReference type="OrthoDB" id="6432391at2759"/>
<evidence type="ECO:0000256" key="1">
    <source>
        <dbReference type="SAM" id="Coils"/>
    </source>
</evidence>
<accession>A0A7I8WAH9</accession>
<feature type="compositionally biased region" description="Basic and acidic residues" evidence="2">
    <location>
        <begin position="469"/>
        <end position="482"/>
    </location>
</feature>
<feature type="coiled-coil region" evidence="1">
    <location>
        <begin position="9"/>
        <end position="62"/>
    </location>
</feature>
<protein>
    <submittedName>
        <fullName evidence="3">DgyrCDS13394</fullName>
    </submittedName>
</protein>
<keyword evidence="1" id="KW-0175">Coiled coil</keyword>
<dbReference type="EMBL" id="CAJFCJ010000025">
    <property type="protein sequence ID" value="CAD5125151.1"/>
    <property type="molecule type" value="Genomic_DNA"/>
</dbReference>
<dbReference type="GO" id="GO:0005929">
    <property type="term" value="C:cilium"/>
    <property type="evidence" value="ECO:0007669"/>
    <property type="project" value="TreeGrafter"/>
</dbReference>
<evidence type="ECO:0000256" key="2">
    <source>
        <dbReference type="SAM" id="MobiDB-lite"/>
    </source>
</evidence>
<proteinExistence type="predicted"/>
<organism evidence="3 4">
    <name type="scientific">Dimorphilus gyrociliatus</name>
    <dbReference type="NCBI Taxonomy" id="2664684"/>
    <lineage>
        <taxon>Eukaryota</taxon>
        <taxon>Metazoa</taxon>
        <taxon>Spiralia</taxon>
        <taxon>Lophotrochozoa</taxon>
        <taxon>Annelida</taxon>
        <taxon>Polychaeta</taxon>
        <taxon>Polychaeta incertae sedis</taxon>
        <taxon>Dinophilidae</taxon>
        <taxon>Dimorphilus</taxon>
    </lineage>
</organism>
<comment type="caution">
    <text evidence="3">The sequence shown here is derived from an EMBL/GenBank/DDBJ whole genome shotgun (WGS) entry which is preliminary data.</text>
</comment>
<dbReference type="AlphaFoldDB" id="A0A7I8WAH9"/>
<feature type="region of interest" description="Disordered" evidence="2">
    <location>
        <begin position="434"/>
        <end position="482"/>
    </location>
</feature>
<feature type="compositionally biased region" description="Basic and acidic residues" evidence="2">
    <location>
        <begin position="400"/>
        <end position="412"/>
    </location>
</feature>
<keyword evidence="4" id="KW-1185">Reference proteome</keyword>
<evidence type="ECO:0000313" key="3">
    <source>
        <dbReference type="EMBL" id="CAD5125151.1"/>
    </source>
</evidence>
<feature type="coiled-coil region" evidence="1">
    <location>
        <begin position="109"/>
        <end position="150"/>
    </location>
</feature>
<gene>
    <name evidence="3" type="ORF">DGYR_LOCUS12583</name>
</gene>
<dbReference type="PANTHER" id="PTHR21974:SF2">
    <property type="entry name" value="RE15880P"/>
    <property type="match status" value="1"/>
</dbReference>
<reference evidence="3 4" key="1">
    <citation type="submission" date="2020-08" db="EMBL/GenBank/DDBJ databases">
        <authorList>
            <person name="Hejnol A."/>
        </authorList>
    </citation>
    <scope>NUCLEOTIDE SEQUENCE [LARGE SCALE GENOMIC DNA]</scope>
</reference>
<dbReference type="Proteomes" id="UP000549394">
    <property type="component" value="Unassembled WGS sequence"/>
</dbReference>